<reference evidence="1 2" key="1">
    <citation type="journal article" date="2018" name="Nat. Biotechnol.">
        <title>A standardized bacterial taxonomy based on genome phylogeny substantially revises the tree of life.</title>
        <authorList>
            <person name="Parks D.H."/>
            <person name="Chuvochina M."/>
            <person name="Waite D.W."/>
            <person name="Rinke C."/>
            <person name="Skarshewski A."/>
            <person name="Chaumeil P.A."/>
            <person name="Hugenholtz P."/>
        </authorList>
    </citation>
    <scope>NUCLEOTIDE SEQUENCE [LARGE SCALE GENOMIC DNA]</scope>
    <source>
        <strain evidence="1">UBA11978</strain>
    </source>
</reference>
<feature type="non-terminal residue" evidence="1">
    <location>
        <position position="290"/>
    </location>
</feature>
<name>A0A350P0N0_9ALTE</name>
<accession>A0A350P0N0</accession>
<sequence length="290" mass="33411">MKKLHELYGDQVEIRYDLNPLGIIESGDDRGKWKEDFTFDNLKWADIVWTNNISNWGGPYTARIVGKAKEFGKFVHFDTDDLLTDLYEGHRLYDVYKERNLEEITKFIYNNSDLVTVTQRKFAERIKPYCGGVLAIVKNAIDYNLPCWNVPKIPKPKKKFVRIGWAGGIHHEEDVKEFVGVPSMVNQRAGRENCSWGFYGAPTRNPGQEKEWQHEVWENYKRMLLKGFKGQPNWQIYNALPPDSYGGIYSNIDLSIAPLQMNAFNDSKSEIKVAECGRYKAPLIASDVGC</sequence>
<protein>
    <recommendedName>
        <fullName evidence="3">Glycosyltransferase</fullName>
    </recommendedName>
</protein>
<proteinExistence type="predicted"/>
<evidence type="ECO:0008006" key="3">
    <source>
        <dbReference type="Google" id="ProtNLM"/>
    </source>
</evidence>
<dbReference type="Proteomes" id="UP000263517">
    <property type="component" value="Unassembled WGS sequence"/>
</dbReference>
<organism evidence="1 2">
    <name type="scientific">Alteromonas australica</name>
    <dbReference type="NCBI Taxonomy" id="589873"/>
    <lineage>
        <taxon>Bacteria</taxon>
        <taxon>Pseudomonadati</taxon>
        <taxon>Pseudomonadota</taxon>
        <taxon>Gammaproteobacteria</taxon>
        <taxon>Alteromonadales</taxon>
        <taxon>Alteromonadaceae</taxon>
        <taxon>Alteromonas/Salinimonas group</taxon>
        <taxon>Alteromonas</taxon>
    </lineage>
</organism>
<dbReference type="AlphaFoldDB" id="A0A350P0N0"/>
<evidence type="ECO:0000313" key="2">
    <source>
        <dbReference type="Proteomes" id="UP000263517"/>
    </source>
</evidence>
<dbReference type="EMBL" id="DNAN01000130">
    <property type="protein sequence ID" value="HAW74847.1"/>
    <property type="molecule type" value="Genomic_DNA"/>
</dbReference>
<dbReference type="SUPFAM" id="SSF53756">
    <property type="entry name" value="UDP-Glycosyltransferase/glycogen phosphorylase"/>
    <property type="match status" value="1"/>
</dbReference>
<gene>
    <name evidence="1" type="ORF">DCW74_03825</name>
</gene>
<comment type="caution">
    <text evidence="1">The sequence shown here is derived from an EMBL/GenBank/DDBJ whole genome shotgun (WGS) entry which is preliminary data.</text>
</comment>
<evidence type="ECO:0000313" key="1">
    <source>
        <dbReference type="EMBL" id="HAW74847.1"/>
    </source>
</evidence>